<evidence type="ECO:0000313" key="1">
    <source>
        <dbReference type="EMBL" id="EFE49749.1"/>
    </source>
</evidence>
<evidence type="ECO:0000313" key="2">
    <source>
        <dbReference type="Proteomes" id="UP000005536"/>
    </source>
</evidence>
<organism evidence="1 2">
    <name type="scientific">Neisseria elongata subsp. glycolytica ATCC 29315</name>
    <dbReference type="NCBI Taxonomy" id="546263"/>
    <lineage>
        <taxon>Bacteria</taxon>
        <taxon>Pseudomonadati</taxon>
        <taxon>Pseudomonadota</taxon>
        <taxon>Betaproteobacteria</taxon>
        <taxon>Neisseriales</taxon>
        <taxon>Neisseriaceae</taxon>
        <taxon>Neisseria</taxon>
    </lineage>
</organism>
<sequence length="48" mass="5309">MRVKVSQPNVKRPSETFQTAAKAKHRTWKCSVFFNGAASLTPGTDLSE</sequence>
<proteinExistence type="predicted"/>
<dbReference type="Proteomes" id="UP000005536">
    <property type="component" value="Unassembled WGS sequence"/>
</dbReference>
<gene>
    <name evidence="1" type="ORF">NEIELOOT_01494</name>
</gene>
<comment type="caution">
    <text evidence="1">The sequence shown here is derived from an EMBL/GenBank/DDBJ whole genome shotgun (WGS) entry which is preliminary data.</text>
</comment>
<reference evidence="1 2" key="1">
    <citation type="submission" date="2010-02" db="EMBL/GenBank/DDBJ databases">
        <authorList>
            <person name="Weinstock G."/>
            <person name="Sodergren E."/>
            <person name="Clifton S."/>
            <person name="Fulton L."/>
            <person name="Fulton B."/>
            <person name="Courtney L."/>
            <person name="Fronick C."/>
            <person name="Harrison M."/>
            <person name="Strong C."/>
            <person name="Farmer C."/>
            <person name="Delahaunty K."/>
            <person name="Markovic C."/>
            <person name="Hall O."/>
            <person name="Minx P."/>
            <person name="Tomlinson C."/>
            <person name="Mitreva M."/>
            <person name="Nelson J."/>
            <person name="Hou S."/>
            <person name="Wollam A."/>
            <person name="Pepin K.H."/>
            <person name="Johnson M."/>
            <person name="Bhonagiri V."/>
            <person name="Zhang X."/>
            <person name="Suruliraj S."/>
            <person name="Warren W."/>
            <person name="Chinwalla A."/>
            <person name="Mardis E.R."/>
            <person name="Wilson R.K."/>
        </authorList>
    </citation>
    <scope>NUCLEOTIDE SEQUENCE [LARGE SCALE GENOMIC DNA]</scope>
    <source>
        <strain evidence="1 2">ATCC 29315</strain>
    </source>
</reference>
<name>D4DR01_NEIEG</name>
<accession>D4DR01</accession>
<dbReference type="EMBL" id="ADBF01000042">
    <property type="protein sequence ID" value="EFE49749.1"/>
    <property type="molecule type" value="Genomic_DNA"/>
</dbReference>
<protein>
    <submittedName>
        <fullName evidence="1">Uncharacterized protein</fullName>
    </submittedName>
</protein>
<dbReference type="AlphaFoldDB" id="D4DR01"/>